<keyword evidence="13" id="KW-0325">Glycoprotein</keyword>
<evidence type="ECO:0000259" key="19">
    <source>
        <dbReference type="PROSITE" id="PS52012"/>
    </source>
</evidence>
<comment type="caution">
    <text evidence="15">Lacks conserved residue(s) required for the propagation of feature annotation.</text>
</comment>
<feature type="domain" description="CFEM" evidence="19">
    <location>
        <begin position="4"/>
        <end position="121"/>
    </location>
</feature>
<evidence type="ECO:0000256" key="17">
    <source>
        <dbReference type="SAM" id="Phobius"/>
    </source>
</evidence>
<feature type="disulfide bond" evidence="15">
    <location>
        <begin position="41"/>
        <end position="72"/>
    </location>
</feature>
<keyword evidence="14" id="KW-0449">Lipoprotein</keyword>
<comment type="subcellular location">
    <subcellularLocation>
        <location evidence="1">Cell membrane</location>
        <topology evidence="1">Lipid-anchor</topology>
        <topology evidence="1">GPI-anchor</topology>
    </subcellularLocation>
    <subcellularLocation>
        <location evidence="2">Secreted</location>
    </subcellularLocation>
</comment>
<keyword evidence="12 15" id="KW-1015">Disulfide bond</keyword>
<dbReference type="Pfam" id="PF05730">
    <property type="entry name" value="CFEM"/>
    <property type="match status" value="1"/>
</dbReference>
<evidence type="ECO:0000256" key="15">
    <source>
        <dbReference type="PROSITE-ProRule" id="PRU01356"/>
    </source>
</evidence>
<keyword evidence="4" id="KW-1003">Cell membrane</keyword>
<proteinExistence type="inferred from homology"/>
<feature type="disulfide bond" evidence="15">
    <location>
        <begin position="37"/>
        <end position="77"/>
    </location>
</feature>
<dbReference type="PROSITE" id="PS52012">
    <property type="entry name" value="CFEM"/>
    <property type="match status" value="1"/>
</dbReference>
<accession>A0AAV9WDA4</accession>
<dbReference type="GO" id="GO:0005886">
    <property type="term" value="C:plasma membrane"/>
    <property type="evidence" value="ECO:0007669"/>
    <property type="project" value="UniProtKB-SubCell"/>
</dbReference>
<keyword evidence="8" id="KW-0479">Metal-binding</keyword>
<organism evidence="20 21">
    <name type="scientific">Arthrobotrys musiformis</name>
    <dbReference type="NCBI Taxonomy" id="47236"/>
    <lineage>
        <taxon>Eukaryota</taxon>
        <taxon>Fungi</taxon>
        <taxon>Dikarya</taxon>
        <taxon>Ascomycota</taxon>
        <taxon>Pezizomycotina</taxon>
        <taxon>Orbiliomycetes</taxon>
        <taxon>Orbiliales</taxon>
        <taxon>Orbiliaceae</taxon>
        <taxon>Arthrobotrys</taxon>
    </lineage>
</organism>
<evidence type="ECO:0000256" key="5">
    <source>
        <dbReference type="ARBA" id="ARBA00022525"/>
    </source>
</evidence>
<keyword evidence="6" id="KW-0349">Heme</keyword>
<keyword evidence="17" id="KW-0812">Transmembrane</keyword>
<dbReference type="PANTHER" id="PTHR37928">
    <property type="entry name" value="CFEM DOMAIN PROTEIN (AFU_ORTHOLOGUE AFUA_6G14090)"/>
    <property type="match status" value="1"/>
</dbReference>
<reference evidence="20 21" key="1">
    <citation type="submission" date="2023-08" db="EMBL/GenBank/DDBJ databases">
        <authorList>
            <person name="Palmer J.M."/>
        </authorList>
    </citation>
    <scope>NUCLEOTIDE SEQUENCE [LARGE SCALE GENOMIC DNA]</scope>
    <source>
        <strain evidence="20 21">TWF481</strain>
    </source>
</reference>
<comment type="similarity">
    <text evidence="3">Belongs to the RBT5 family.</text>
</comment>
<evidence type="ECO:0000313" key="20">
    <source>
        <dbReference type="EMBL" id="KAK6506783.1"/>
    </source>
</evidence>
<keyword evidence="11 17" id="KW-0472">Membrane</keyword>
<keyword evidence="5" id="KW-0964">Secreted</keyword>
<evidence type="ECO:0000256" key="6">
    <source>
        <dbReference type="ARBA" id="ARBA00022617"/>
    </source>
</evidence>
<comment type="caution">
    <text evidence="20">The sequence shown here is derived from an EMBL/GenBank/DDBJ whole genome shotgun (WGS) entry which is preliminary data.</text>
</comment>
<feature type="region of interest" description="Disordered" evidence="16">
    <location>
        <begin position="135"/>
        <end position="186"/>
    </location>
</feature>
<dbReference type="Proteomes" id="UP001370758">
    <property type="component" value="Unassembled WGS sequence"/>
</dbReference>
<evidence type="ECO:0000256" key="9">
    <source>
        <dbReference type="ARBA" id="ARBA00022729"/>
    </source>
</evidence>
<dbReference type="InterPro" id="IPR051735">
    <property type="entry name" value="CFEM_domain"/>
</dbReference>
<gene>
    <name evidence="20" type="ORF">TWF481_005243</name>
</gene>
<feature type="signal peptide" evidence="18">
    <location>
        <begin position="1"/>
        <end position="22"/>
    </location>
</feature>
<evidence type="ECO:0000256" key="4">
    <source>
        <dbReference type="ARBA" id="ARBA00022475"/>
    </source>
</evidence>
<evidence type="ECO:0000313" key="21">
    <source>
        <dbReference type="Proteomes" id="UP001370758"/>
    </source>
</evidence>
<name>A0AAV9WDA4_9PEZI</name>
<dbReference type="EMBL" id="JAVHJL010000003">
    <property type="protein sequence ID" value="KAK6506783.1"/>
    <property type="molecule type" value="Genomic_DNA"/>
</dbReference>
<feature type="compositionally biased region" description="Low complexity" evidence="16">
    <location>
        <begin position="170"/>
        <end position="186"/>
    </location>
</feature>
<dbReference type="AlphaFoldDB" id="A0AAV9WDA4"/>
<evidence type="ECO:0000256" key="2">
    <source>
        <dbReference type="ARBA" id="ARBA00004613"/>
    </source>
</evidence>
<evidence type="ECO:0000256" key="18">
    <source>
        <dbReference type="SAM" id="SignalP"/>
    </source>
</evidence>
<protein>
    <recommendedName>
        <fullName evidence="19">CFEM domain-containing protein</fullName>
    </recommendedName>
</protein>
<keyword evidence="17" id="KW-1133">Transmembrane helix</keyword>
<dbReference type="GO" id="GO:0098552">
    <property type="term" value="C:side of membrane"/>
    <property type="evidence" value="ECO:0007669"/>
    <property type="project" value="UniProtKB-KW"/>
</dbReference>
<evidence type="ECO:0000256" key="12">
    <source>
        <dbReference type="ARBA" id="ARBA00023157"/>
    </source>
</evidence>
<feature type="transmembrane region" description="Helical" evidence="17">
    <location>
        <begin position="187"/>
        <end position="212"/>
    </location>
</feature>
<evidence type="ECO:0000256" key="8">
    <source>
        <dbReference type="ARBA" id="ARBA00022723"/>
    </source>
</evidence>
<dbReference type="PANTHER" id="PTHR37928:SF2">
    <property type="entry name" value="GPI ANCHORED CFEM DOMAIN PROTEIN (AFU_ORTHOLOGUE AFUA_6G10580)"/>
    <property type="match status" value="1"/>
</dbReference>
<evidence type="ECO:0000256" key="10">
    <source>
        <dbReference type="ARBA" id="ARBA00023004"/>
    </source>
</evidence>
<evidence type="ECO:0000256" key="13">
    <source>
        <dbReference type="ARBA" id="ARBA00023180"/>
    </source>
</evidence>
<dbReference type="InterPro" id="IPR008427">
    <property type="entry name" value="Extracellular_membr_CFEM_dom"/>
</dbReference>
<keyword evidence="9 18" id="KW-0732">Signal</keyword>
<evidence type="ECO:0000256" key="3">
    <source>
        <dbReference type="ARBA" id="ARBA00010031"/>
    </source>
</evidence>
<feature type="disulfide bond" evidence="15">
    <location>
        <begin position="51"/>
        <end position="58"/>
    </location>
</feature>
<feature type="disulfide bond" evidence="15">
    <location>
        <begin position="60"/>
        <end position="93"/>
    </location>
</feature>
<evidence type="ECO:0000256" key="7">
    <source>
        <dbReference type="ARBA" id="ARBA00022622"/>
    </source>
</evidence>
<evidence type="ECO:0000256" key="11">
    <source>
        <dbReference type="ARBA" id="ARBA00023136"/>
    </source>
</evidence>
<keyword evidence="7" id="KW-0336">GPI-anchor</keyword>
<dbReference type="GO" id="GO:0005576">
    <property type="term" value="C:extracellular region"/>
    <property type="evidence" value="ECO:0007669"/>
    <property type="project" value="UniProtKB-SubCell"/>
</dbReference>
<dbReference type="GO" id="GO:0046872">
    <property type="term" value="F:metal ion binding"/>
    <property type="evidence" value="ECO:0007669"/>
    <property type="project" value="UniProtKB-KW"/>
</dbReference>
<sequence length="275" mass="28760">MMISFYILSTFLSIYIAGPVFAQPPWSGFNFGGSSNCGQGCFFQNLRDSGCQFPNIGCVCETETFIPNLTTCVTGSCNATEAAQVLQSASSLCRSATAAISVSTSEPAAVRTSRTATSTTSTVTLRSTFATSILQSTQSDGESISTTSNSRPPASGTVPPSSTDETTLPSGTQSASSTATGGTSTPVGAIVGGVVGGFGGISLILAMVWLIMREKNKGDSIRALPRLMLKPHTDQIDEQPQPIWDGEQVFNWDPRVNSTIELSATETAIQELPTS</sequence>
<evidence type="ECO:0000256" key="14">
    <source>
        <dbReference type="ARBA" id="ARBA00023288"/>
    </source>
</evidence>
<feature type="compositionally biased region" description="Polar residues" evidence="16">
    <location>
        <begin position="135"/>
        <end position="169"/>
    </location>
</feature>
<keyword evidence="10" id="KW-0408">Iron</keyword>
<evidence type="ECO:0000256" key="16">
    <source>
        <dbReference type="SAM" id="MobiDB-lite"/>
    </source>
</evidence>
<keyword evidence="21" id="KW-1185">Reference proteome</keyword>
<evidence type="ECO:0000256" key="1">
    <source>
        <dbReference type="ARBA" id="ARBA00004609"/>
    </source>
</evidence>
<feature type="chain" id="PRO_5043609050" description="CFEM domain-containing protein" evidence="18">
    <location>
        <begin position="23"/>
        <end position="275"/>
    </location>
</feature>